<dbReference type="PANTHER" id="PTHR45772">
    <property type="entry name" value="CONSERVED COMPONENT OF ABC TRANSPORTER FOR NATURAL AMINO ACIDS-RELATED"/>
    <property type="match status" value="1"/>
</dbReference>
<dbReference type="InterPro" id="IPR051120">
    <property type="entry name" value="ABC_AA/LPS_Transport"/>
</dbReference>
<dbReference type="EMBL" id="JAWLKI010000007">
    <property type="protein sequence ID" value="MDV6307346.1"/>
    <property type="molecule type" value="Genomic_DNA"/>
</dbReference>
<gene>
    <name evidence="5" type="ORF">R3P94_08375</name>
</gene>
<name>A0ABU4DDA2_9ACTN</name>
<keyword evidence="1" id="KW-0813">Transport</keyword>
<dbReference type="Pfam" id="PF12399">
    <property type="entry name" value="BCA_ABC_TP_C"/>
    <property type="match status" value="1"/>
</dbReference>
<organism evidence="5 6">
    <name type="scientific">Gordonia amicalis</name>
    <dbReference type="NCBI Taxonomy" id="89053"/>
    <lineage>
        <taxon>Bacteria</taxon>
        <taxon>Bacillati</taxon>
        <taxon>Actinomycetota</taxon>
        <taxon>Actinomycetes</taxon>
        <taxon>Mycobacteriales</taxon>
        <taxon>Gordoniaceae</taxon>
        <taxon>Gordonia</taxon>
    </lineage>
</organism>
<dbReference type="Gene3D" id="3.40.50.300">
    <property type="entry name" value="P-loop containing nucleotide triphosphate hydrolases"/>
    <property type="match status" value="1"/>
</dbReference>
<keyword evidence="2" id="KW-0547">Nucleotide-binding</keyword>
<comment type="caution">
    <text evidence="5">The sequence shown here is derived from an EMBL/GenBank/DDBJ whole genome shotgun (WGS) entry which is preliminary data.</text>
</comment>
<dbReference type="SUPFAM" id="SSF52540">
    <property type="entry name" value="P-loop containing nucleoside triphosphate hydrolases"/>
    <property type="match status" value="1"/>
</dbReference>
<protein>
    <recommendedName>
        <fullName evidence="4">Branched-chain amino acid ATP-binding cassette transporter C-terminal domain-containing protein</fullName>
    </recommendedName>
</protein>
<dbReference type="Proteomes" id="UP001185779">
    <property type="component" value="Unassembled WGS sequence"/>
</dbReference>
<evidence type="ECO:0000256" key="1">
    <source>
        <dbReference type="ARBA" id="ARBA00022448"/>
    </source>
</evidence>
<dbReference type="InterPro" id="IPR027417">
    <property type="entry name" value="P-loop_NTPase"/>
</dbReference>
<evidence type="ECO:0000313" key="5">
    <source>
        <dbReference type="EMBL" id="MDV6307346.1"/>
    </source>
</evidence>
<accession>A0ABU4DDA2</accession>
<proteinExistence type="predicted"/>
<evidence type="ECO:0000313" key="6">
    <source>
        <dbReference type="Proteomes" id="UP001185779"/>
    </source>
</evidence>
<keyword evidence="6" id="KW-1185">Reference proteome</keyword>
<evidence type="ECO:0000256" key="2">
    <source>
        <dbReference type="ARBA" id="ARBA00022741"/>
    </source>
</evidence>
<evidence type="ECO:0000259" key="4">
    <source>
        <dbReference type="Pfam" id="PF12399"/>
    </source>
</evidence>
<dbReference type="InterPro" id="IPR032823">
    <property type="entry name" value="BCA_ABC_TP_C"/>
</dbReference>
<feature type="domain" description="Branched-chain amino acid ATP-binding cassette transporter C-terminal" evidence="4">
    <location>
        <begin position="23"/>
        <end position="48"/>
    </location>
</feature>
<reference evidence="5 6" key="1">
    <citation type="submission" date="2023-10" db="EMBL/GenBank/DDBJ databases">
        <title>Development of a sustainable strategy for remediation of hydrocarbon-contaminated territories based on the waste exchange concept.</title>
        <authorList>
            <person name="Krivoruchko A."/>
        </authorList>
    </citation>
    <scope>NUCLEOTIDE SEQUENCE [LARGE SCALE GENOMIC DNA]</scope>
    <source>
        <strain evidence="5 6">IEGM 1266</strain>
    </source>
</reference>
<sequence length="55" mass="5849">MIDHNMELVLAVCDRIVVLDLGKVIAIGTPDEIRSDPAVTSAYLGATHSGEELKA</sequence>
<dbReference type="RefSeq" id="WP_317505358.1">
    <property type="nucleotide sequence ID" value="NZ_JAWLKI010000007.1"/>
</dbReference>
<evidence type="ECO:0000256" key="3">
    <source>
        <dbReference type="ARBA" id="ARBA00022840"/>
    </source>
</evidence>
<keyword evidence="3" id="KW-0067">ATP-binding</keyword>